<accession>B9KB26</accession>
<name>B9KB26_THENN</name>
<sequence>MEFSVSNTDTVLIRGIGYTASMSDPSNIEILAFGGEISYNRYFKEVFNGGYVGVSLGYSLITYKLNDTSLNIHAPVFGGSLGYKIRFNHVYINPYIDYSYYFLIWNESDLEEDISLPNIFMEGFGFGINLGVQF</sequence>
<dbReference type="EMBL" id="CP000916">
    <property type="protein sequence ID" value="ACM22222.1"/>
    <property type="molecule type" value="Genomic_DNA"/>
</dbReference>
<dbReference type="KEGG" id="tna:CTN_0046"/>
<dbReference type="RefSeq" id="WP_012644932.1">
    <property type="nucleotide sequence ID" value="NC_011978.1"/>
</dbReference>
<dbReference type="InterPro" id="IPR036709">
    <property type="entry name" value="Autotransporte_beta_dom_sf"/>
</dbReference>
<proteinExistence type="predicted"/>
<dbReference type="SUPFAM" id="SSF103515">
    <property type="entry name" value="Autotransporter"/>
    <property type="match status" value="1"/>
</dbReference>
<evidence type="ECO:0008006" key="3">
    <source>
        <dbReference type="Google" id="ProtNLM"/>
    </source>
</evidence>
<reference evidence="1 2" key="1">
    <citation type="journal article" date="2009" name="Biosci. Biotechnol. Biochem.">
        <title>WeGAS: a web-based microbial genome annotation system.</title>
        <authorList>
            <person name="Lee D."/>
            <person name="Seo H."/>
            <person name="Park C."/>
            <person name="Park K."/>
        </authorList>
    </citation>
    <scope>NUCLEOTIDE SEQUENCE [LARGE SCALE GENOMIC DNA]</scope>
    <source>
        <strain evidence="2">ATCC 49049 / DSM 4359 / NBRC 107923 / NS-E</strain>
    </source>
</reference>
<evidence type="ECO:0000313" key="2">
    <source>
        <dbReference type="Proteomes" id="UP000000445"/>
    </source>
</evidence>
<dbReference type="HOGENOM" id="CLU_127153_0_0_0"/>
<keyword evidence="2" id="KW-1185">Reference proteome</keyword>
<protein>
    <recommendedName>
        <fullName evidence="3">Outer membrane protein beta-barrel domain-containing protein</fullName>
    </recommendedName>
</protein>
<dbReference type="AlphaFoldDB" id="B9KB26"/>
<evidence type="ECO:0000313" key="1">
    <source>
        <dbReference type="EMBL" id="ACM22222.1"/>
    </source>
</evidence>
<dbReference type="Proteomes" id="UP000000445">
    <property type="component" value="Chromosome"/>
</dbReference>
<gene>
    <name evidence="1" type="ordered locus">CTN_0046</name>
</gene>
<organism evidence="1 2">
    <name type="scientific">Thermotoga neapolitana (strain ATCC 49049 / DSM 4359 / NBRC 107923 / NS-E)</name>
    <dbReference type="NCBI Taxonomy" id="309803"/>
    <lineage>
        <taxon>Bacteria</taxon>
        <taxon>Thermotogati</taxon>
        <taxon>Thermotogota</taxon>
        <taxon>Thermotogae</taxon>
        <taxon>Thermotogales</taxon>
        <taxon>Thermotogaceae</taxon>
        <taxon>Thermotoga</taxon>
    </lineage>
</organism>